<evidence type="ECO:0000313" key="3">
    <source>
        <dbReference type="Proteomes" id="UP000800096"/>
    </source>
</evidence>
<dbReference type="EMBL" id="ML979146">
    <property type="protein sequence ID" value="KAF1911041.1"/>
    <property type="molecule type" value="Genomic_DNA"/>
</dbReference>
<dbReference type="OrthoDB" id="5242705at2759"/>
<gene>
    <name evidence="2" type="ORF">BDU57DRAFT_560607</name>
</gene>
<name>A0A6A5Q4P7_AMPQU</name>
<reference evidence="2" key="1">
    <citation type="journal article" date="2020" name="Stud. Mycol.">
        <title>101 Dothideomycetes genomes: a test case for predicting lifestyles and emergence of pathogens.</title>
        <authorList>
            <person name="Haridas S."/>
            <person name="Albert R."/>
            <person name="Binder M."/>
            <person name="Bloem J."/>
            <person name="Labutti K."/>
            <person name="Salamov A."/>
            <person name="Andreopoulos B."/>
            <person name="Baker S."/>
            <person name="Barry K."/>
            <person name="Bills G."/>
            <person name="Bluhm B."/>
            <person name="Cannon C."/>
            <person name="Castanera R."/>
            <person name="Culley D."/>
            <person name="Daum C."/>
            <person name="Ezra D."/>
            <person name="Gonzalez J."/>
            <person name="Henrissat B."/>
            <person name="Kuo A."/>
            <person name="Liang C."/>
            <person name="Lipzen A."/>
            <person name="Lutzoni F."/>
            <person name="Magnuson J."/>
            <person name="Mondo S."/>
            <person name="Nolan M."/>
            <person name="Ohm R."/>
            <person name="Pangilinan J."/>
            <person name="Park H.-J."/>
            <person name="Ramirez L."/>
            <person name="Alfaro M."/>
            <person name="Sun H."/>
            <person name="Tritt A."/>
            <person name="Yoshinaga Y."/>
            <person name="Zwiers L.-H."/>
            <person name="Turgeon B."/>
            <person name="Goodwin S."/>
            <person name="Spatafora J."/>
            <person name="Crous P."/>
            <person name="Grigoriev I."/>
        </authorList>
    </citation>
    <scope>NUCLEOTIDE SEQUENCE</scope>
    <source>
        <strain evidence="2">HMLAC05119</strain>
    </source>
</reference>
<dbReference type="InterPro" id="IPR021514">
    <property type="entry name" value="DUF3176"/>
</dbReference>
<keyword evidence="1" id="KW-0472">Membrane</keyword>
<sequence length="814" mass="90064">MARSERSPQPWPAYPDIPIYLEANDERATAKTYGTTPTTPTTPEVTSHHKPTLLAPVFAYRSEHNSIEPSPTTTIQTCSDRSIIWPVPEPTPEILHEQQSGRPTLRFFPSQRPRVRLDSVPTLQIPHINEKTPISSIPPGLGIVNGPPKPPSIEISAPAGDNAVEDSHNIAERIEKRLYQYSISGNILKRWLLEIVSWICSALCMAAVVAVLIYFKDQPLSDWTLTDKTHLTLNAYISILSKMAGAALILPVSEALGQLKWSWFQQNSKQMWDFEIFDNASRGPWGSFLLLIRTKGKVLAALGAMITLCMMALDPFFQQVVDFPDRWALQDAPSKIPTIVRYEPSIGKVLREGVEVAVNDPDLFLVLDKFSYGNGTQPVLFGNGTRPDIPLSCPTSNCTWPTYETLGVCSKCADVSHLLEPACISNNRVDWTADLKGGFGAEATYPNSTVCGYFLNATSSNPVLMSGYLVNSNTSDVGEALLMRILPLTSMFEKEPLYGDGSINFKHWRNPIADVVIVSAVDGSASSVYKKEKPVAQECVLSWCVQAIQSSYDWGTYHEDVIETIVNTTSGPFPWLAIPFQTELENGTDIVYSQDITISLDESYDKRNISGYGTSNVTASAIIQGFVDIFPAFTTSAGKDAQPVMRYKTWSEGAAWNRQLDFNPWLAPNNVSRHMERLATAMTNVVRSSADRIMVSGEAFSRETYVSVRYEWLTLPIGLLITGFIFLAATVFKSAHEVEQVGVFKNSAILTLLYGLPDEVRGKLTRSGSTGTPRAKAKELKVKRDPKMGWRVSGNLFSPLVAQVPRKQPPPGWI</sequence>
<dbReference type="PANTHER" id="PTHR35394">
    <property type="entry name" value="DUF3176 DOMAIN-CONTAINING PROTEIN"/>
    <property type="match status" value="1"/>
</dbReference>
<keyword evidence="1" id="KW-1133">Transmembrane helix</keyword>
<accession>A0A6A5Q4P7</accession>
<protein>
    <recommendedName>
        <fullName evidence="4">DUF3176 domain containing protein</fullName>
    </recommendedName>
</protein>
<dbReference type="Pfam" id="PF11374">
    <property type="entry name" value="DUF3176"/>
    <property type="match status" value="1"/>
</dbReference>
<keyword evidence="1" id="KW-0812">Transmembrane</keyword>
<evidence type="ECO:0000256" key="1">
    <source>
        <dbReference type="SAM" id="Phobius"/>
    </source>
</evidence>
<proteinExistence type="predicted"/>
<feature type="transmembrane region" description="Helical" evidence="1">
    <location>
        <begin position="191"/>
        <end position="215"/>
    </location>
</feature>
<dbReference type="AlphaFoldDB" id="A0A6A5Q4P7"/>
<dbReference type="Proteomes" id="UP000800096">
    <property type="component" value="Unassembled WGS sequence"/>
</dbReference>
<organism evidence="2 3">
    <name type="scientific">Ampelomyces quisqualis</name>
    <name type="common">Powdery mildew agent</name>
    <dbReference type="NCBI Taxonomy" id="50730"/>
    <lineage>
        <taxon>Eukaryota</taxon>
        <taxon>Fungi</taxon>
        <taxon>Dikarya</taxon>
        <taxon>Ascomycota</taxon>
        <taxon>Pezizomycotina</taxon>
        <taxon>Dothideomycetes</taxon>
        <taxon>Pleosporomycetidae</taxon>
        <taxon>Pleosporales</taxon>
        <taxon>Pleosporineae</taxon>
        <taxon>Phaeosphaeriaceae</taxon>
        <taxon>Ampelomyces</taxon>
    </lineage>
</organism>
<evidence type="ECO:0008006" key="4">
    <source>
        <dbReference type="Google" id="ProtNLM"/>
    </source>
</evidence>
<evidence type="ECO:0000313" key="2">
    <source>
        <dbReference type="EMBL" id="KAF1911041.1"/>
    </source>
</evidence>
<feature type="transmembrane region" description="Helical" evidence="1">
    <location>
        <begin position="235"/>
        <end position="256"/>
    </location>
</feature>
<feature type="transmembrane region" description="Helical" evidence="1">
    <location>
        <begin position="298"/>
        <end position="317"/>
    </location>
</feature>
<dbReference type="PANTHER" id="PTHR35394:SF5">
    <property type="entry name" value="DUF3176 DOMAIN-CONTAINING PROTEIN"/>
    <property type="match status" value="1"/>
</dbReference>
<keyword evidence="3" id="KW-1185">Reference proteome</keyword>